<organism evidence="2 3">
    <name type="scientific">Blepharisma stoltei</name>
    <dbReference type="NCBI Taxonomy" id="1481888"/>
    <lineage>
        <taxon>Eukaryota</taxon>
        <taxon>Sar</taxon>
        <taxon>Alveolata</taxon>
        <taxon>Ciliophora</taxon>
        <taxon>Postciliodesmatophora</taxon>
        <taxon>Heterotrichea</taxon>
        <taxon>Heterotrichida</taxon>
        <taxon>Blepharismidae</taxon>
        <taxon>Blepharisma</taxon>
    </lineage>
</organism>
<dbReference type="PANTHER" id="PTHR24068">
    <property type="entry name" value="UBIQUITIN-CONJUGATING ENZYME E2"/>
    <property type="match status" value="1"/>
</dbReference>
<reference evidence="2" key="1">
    <citation type="submission" date="2021-09" db="EMBL/GenBank/DDBJ databases">
        <authorList>
            <consortium name="AG Swart"/>
            <person name="Singh M."/>
            <person name="Singh A."/>
            <person name="Seah K."/>
            <person name="Emmerich C."/>
        </authorList>
    </citation>
    <scope>NUCLEOTIDE SEQUENCE</scope>
    <source>
        <strain evidence="2">ATCC30299</strain>
    </source>
</reference>
<dbReference type="PROSITE" id="PS50127">
    <property type="entry name" value="UBC_2"/>
    <property type="match status" value="1"/>
</dbReference>
<dbReference type="SUPFAM" id="SSF54495">
    <property type="entry name" value="UBC-like"/>
    <property type="match status" value="1"/>
</dbReference>
<comment type="caution">
    <text evidence="2">The sequence shown here is derived from an EMBL/GenBank/DDBJ whole genome shotgun (WGS) entry which is preliminary data.</text>
</comment>
<evidence type="ECO:0000259" key="1">
    <source>
        <dbReference type="PROSITE" id="PS50127"/>
    </source>
</evidence>
<dbReference type="AlphaFoldDB" id="A0AAU9JWJ3"/>
<gene>
    <name evidence="2" type="ORF">BSTOLATCC_MIC53704</name>
</gene>
<dbReference type="Pfam" id="PF00179">
    <property type="entry name" value="UQ_con"/>
    <property type="match status" value="1"/>
</dbReference>
<keyword evidence="3" id="KW-1185">Reference proteome</keyword>
<evidence type="ECO:0000313" key="2">
    <source>
        <dbReference type="EMBL" id="CAG9331639.1"/>
    </source>
</evidence>
<accession>A0AAU9JWJ3</accession>
<dbReference type="Gene3D" id="3.10.110.10">
    <property type="entry name" value="Ubiquitin Conjugating Enzyme"/>
    <property type="match status" value="1"/>
</dbReference>
<dbReference type="EMBL" id="CAJZBQ010000053">
    <property type="protein sequence ID" value="CAG9331639.1"/>
    <property type="molecule type" value="Genomic_DNA"/>
</dbReference>
<name>A0AAU9JWJ3_9CILI</name>
<dbReference type="Proteomes" id="UP001162131">
    <property type="component" value="Unassembled WGS sequence"/>
</dbReference>
<dbReference type="SMART" id="SM00212">
    <property type="entry name" value="UBCc"/>
    <property type="match status" value="1"/>
</dbReference>
<dbReference type="InterPro" id="IPR016135">
    <property type="entry name" value="UBQ-conjugating_enzyme/RWD"/>
</dbReference>
<proteinExistence type="predicted"/>
<feature type="domain" description="UBC core" evidence="1">
    <location>
        <begin position="4"/>
        <end position="150"/>
    </location>
</feature>
<sequence length="151" mass="17650">MMPGSLYRIHKETKTIENSHLYSMWPIDDKNMYDFIGTIIGPQGTSYEGGIFFLKIQFSDRYPFVPPNIRFLTPIFNPCIDTNGNITLEILRDMWTPAMTVEKLLLTIMSTLNSFDIEYSPPNESILEIYKNNPTQYETMAREWTKKYAID</sequence>
<protein>
    <recommendedName>
        <fullName evidence="1">UBC core domain-containing protein</fullName>
    </recommendedName>
</protein>
<evidence type="ECO:0000313" key="3">
    <source>
        <dbReference type="Proteomes" id="UP001162131"/>
    </source>
</evidence>
<dbReference type="InterPro" id="IPR000608">
    <property type="entry name" value="UBC"/>
</dbReference>